<proteinExistence type="predicted"/>
<dbReference type="InterPro" id="IPR009875">
    <property type="entry name" value="PilZ_domain"/>
</dbReference>
<dbReference type="Pfam" id="PF07238">
    <property type="entry name" value="PilZ"/>
    <property type="match status" value="1"/>
</dbReference>
<dbReference type="RefSeq" id="WP_066461426.1">
    <property type="nucleotide sequence ID" value="NZ_MATO01000006.1"/>
</dbReference>
<reference evidence="2 3" key="1">
    <citation type="submission" date="2016-07" db="EMBL/GenBank/DDBJ databases">
        <title>Caryophanon latum genome sequencing.</title>
        <authorList>
            <person name="Verma A."/>
            <person name="Pal Y."/>
            <person name="Krishnamurthi S."/>
        </authorList>
    </citation>
    <scope>NUCLEOTIDE SEQUENCE [LARGE SCALE GENOMIC DNA]</scope>
    <source>
        <strain evidence="2 3">DSM 14151</strain>
    </source>
</reference>
<dbReference type="SUPFAM" id="SSF141371">
    <property type="entry name" value="PilZ domain-like"/>
    <property type="match status" value="1"/>
</dbReference>
<sequence length="129" mass="15308">MIFKRNEGFRFTFEQPVKAAFRLMKNGEPIEPQASYIPAEILDISPKGMKISTAFNIKDELSEDVQFFIIYCLDTLEIQSYGEMVWKRRNGDEFVYGLYFHAQEENEQKIISELKTRRRKELKIGERRS</sequence>
<dbReference type="AlphaFoldDB" id="A0A1C0Z2L0"/>
<gene>
    <name evidence="2" type="ORF">A6K76_04525</name>
</gene>
<evidence type="ECO:0000313" key="3">
    <source>
        <dbReference type="Proteomes" id="UP000093482"/>
    </source>
</evidence>
<dbReference type="Proteomes" id="UP000093482">
    <property type="component" value="Unassembled WGS sequence"/>
</dbReference>
<protein>
    <recommendedName>
        <fullName evidence="1">PilZ domain-containing protein</fullName>
    </recommendedName>
</protein>
<evidence type="ECO:0000259" key="1">
    <source>
        <dbReference type="Pfam" id="PF07238"/>
    </source>
</evidence>
<dbReference type="OrthoDB" id="2354159at2"/>
<comment type="caution">
    <text evidence="2">The sequence shown here is derived from an EMBL/GenBank/DDBJ whole genome shotgun (WGS) entry which is preliminary data.</text>
</comment>
<name>A0A1C0Z2L0_9BACL</name>
<feature type="domain" description="PilZ" evidence="1">
    <location>
        <begin position="29"/>
        <end position="111"/>
    </location>
</feature>
<keyword evidence="3" id="KW-1185">Reference proteome</keyword>
<evidence type="ECO:0000313" key="2">
    <source>
        <dbReference type="EMBL" id="OCS93608.1"/>
    </source>
</evidence>
<dbReference type="EMBL" id="MATO01000006">
    <property type="protein sequence ID" value="OCS93608.1"/>
    <property type="molecule type" value="Genomic_DNA"/>
</dbReference>
<organism evidence="2 3">
    <name type="scientific">Caryophanon latum</name>
    <dbReference type="NCBI Taxonomy" id="33977"/>
    <lineage>
        <taxon>Bacteria</taxon>
        <taxon>Bacillati</taxon>
        <taxon>Bacillota</taxon>
        <taxon>Bacilli</taxon>
        <taxon>Bacillales</taxon>
        <taxon>Caryophanaceae</taxon>
        <taxon>Caryophanon</taxon>
    </lineage>
</organism>
<dbReference type="GO" id="GO:0035438">
    <property type="term" value="F:cyclic-di-GMP binding"/>
    <property type="evidence" value="ECO:0007669"/>
    <property type="project" value="InterPro"/>
</dbReference>
<accession>A0A1C0Z2L0</accession>
<dbReference type="Gene3D" id="2.40.10.220">
    <property type="entry name" value="predicted glycosyltransferase like domains"/>
    <property type="match status" value="1"/>
</dbReference>